<organism evidence="3 4">
    <name type="scientific">Tritrichomonas foetus</name>
    <dbReference type="NCBI Taxonomy" id="1144522"/>
    <lineage>
        <taxon>Eukaryota</taxon>
        <taxon>Metamonada</taxon>
        <taxon>Parabasalia</taxon>
        <taxon>Tritrichomonadida</taxon>
        <taxon>Tritrichomonadidae</taxon>
        <taxon>Tritrichomonas</taxon>
    </lineage>
</organism>
<evidence type="ECO:0000313" key="3">
    <source>
        <dbReference type="EMBL" id="OHT04186.1"/>
    </source>
</evidence>
<keyword evidence="3" id="KW-0808">Transferase</keyword>
<dbReference type="PRINTS" id="PR00472">
    <property type="entry name" value="CASNKINASEII"/>
</dbReference>
<dbReference type="GO" id="GO:0016301">
    <property type="term" value="F:kinase activity"/>
    <property type="evidence" value="ECO:0007669"/>
    <property type="project" value="UniProtKB-KW"/>
</dbReference>
<comment type="caution">
    <text evidence="3">The sequence shown here is derived from an EMBL/GenBank/DDBJ whole genome shotgun (WGS) entry which is preliminary data.</text>
</comment>
<keyword evidence="4" id="KW-1185">Reference proteome</keyword>
<dbReference type="OrthoDB" id="3971593at2759"/>
<gene>
    <name evidence="3" type="primary">ckb1</name>
    <name evidence="3" type="ORF">TRFO_28418</name>
</gene>
<protein>
    <recommendedName>
        <fullName evidence="2">Casein kinase II subunit beta</fullName>
        <shortName evidence="2">CK II beta</shortName>
    </recommendedName>
</protein>
<dbReference type="PANTHER" id="PTHR11740">
    <property type="entry name" value="CASEIN KINASE II SUBUNIT BETA"/>
    <property type="match status" value="1"/>
</dbReference>
<dbReference type="GO" id="GO:0019887">
    <property type="term" value="F:protein kinase regulator activity"/>
    <property type="evidence" value="ECO:0007669"/>
    <property type="project" value="InterPro"/>
</dbReference>
<evidence type="ECO:0000256" key="2">
    <source>
        <dbReference type="RuleBase" id="RU361268"/>
    </source>
</evidence>
<reference evidence="3" key="1">
    <citation type="submission" date="2016-10" db="EMBL/GenBank/DDBJ databases">
        <authorList>
            <person name="Benchimol M."/>
            <person name="Almeida L.G."/>
            <person name="Vasconcelos A.T."/>
            <person name="Perreira-Neves A."/>
            <person name="Rosa I.A."/>
            <person name="Tasca T."/>
            <person name="Bogo M.R."/>
            <person name="de Souza W."/>
        </authorList>
    </citation>
    <scope>NUCLEOTIDE SEQUENCE [LARGE SCALE GENOMIC DNA]</scope>
    <source>
        <strain evidence="3">K</strain>
    </source>
</reference>
<dbReference type="GO" id="GO:0005956">
    <property type="term" value="C:protein kinase CK2 complex"/>
    <property type="evidence" value="ECO:0007669"/>
    <property type="project" value="UniProtKB-UniRule"/>
</dbReference>
<dbReference type="SMART" id="SM01085">
    <property type="entry name" value="CK_II_beta"/>
    <property type="match status" value="1"/>
</dbReference>
<dbReference type="Gene3D" id="1.10.1820.10">
    <property type="entry name" value="protein kinase ck2 holoenzyme, chain C, domain 1"/>
    <property type="match status" value="1"/>
</dbReference>
<sequence length="225" mass="25476">MNHFITLKELSLAASDNITHHGSFKSKQNQSAFVVRYTSLHNWLAIIDNDYILDSFNYFGIKSAVSNSQIAYQILNGDCSEFQDDLPEEISQSCENVYALLHARYILTGPGLQAMRRKYESGIFGQCPRFLCQGQNLLPVGESPNLGIAPVRTFCPKCQDIFESDCEIDGAHFGPSFPHFFLQMNQDLNVILAEDHFEHNFFGIPIEKDSDLLKNRIKRGDETST</sequence>
<evidence type="ECO:0000256" key="1">
    <source>
        <dbReference type="ARBA" id="ARBA00006941"/>
    </source>
</evidence>
<dbReference type="InterPro" id="IPR035991">
    <property type="entry name" value="Casein_kinase_II_beta-like"/>
</dbReference>
<keyword evidence="3" id="KW-0418">Kinase</keyword>
<comment type="similarity">
    <text evidence="1 2">Belongs to the casein kinase 2 subunit beta family.</text>
</comment>
<dbReference type="Pfam" id="PF01214">
    <property type="entry name" value="CK_II_beta"/>
    <property type="match status" value="1"/>
</dbReference>
<dbReference type="EMBL" id="MLAK01000803">
    <property type="protein sequence ID" value="OHT04186.1"/>
    <property type="molecule type" value="Genomic_DNA"/>
</dbReference>
<dbReference type="GeneID" id="94840873"/>
<accession>A0A1J4JZS2</accession>
<dbReference type="RefSeq" id="XP_068357322.1">
    <property type="nucleotide sequence ID" value="XM_068506169.1"/>
</dbReference>
<dbReference type="Proteomes" id="UP000179807">
    <property type="component" value="Unassembled WGS sequence"/>
</dbReference>
<dbReference type="FunFam" id="2.20.25.20:FF:000001">
    <property type="entry name" value="Casein kinase II subunit beta"/>
    <property type="match status" value="1"/>
</dbReference>
<dbReference type="Gene3D" id="2.20.25.20">
    <property type="match status" value="1"/>
</dbReference>
<dbReference type="VEuPathDB" id="TrichDB:TRFO_28418"/>
<dbReference type="AlphaFoldDB" id="A0A1J4JZS2"/>
<name>A0A1J4JZS2_9EUKA</name>
<dbReference type="PANTHER" id="PTHR11740:SF0">
    <property type="entry name" value="CASEIN KINASE II SUBUNIT BETA"/>
    <property type="match status" value="1"/>
</dbReference>
<comment type="subunit">
    <text evidence="2">Tetramer of two alpha and two beta subunits.</text>
</comment>
<evidence type="ECO:0000313" key="4">
    <source>
        <dbReference type="Proteomes" id="UP000179807"/>
    </source>
</evidence>
<dbReference type="GO" id="GO:0005737">
    <property type="term" value="C:cytoplasm"/>
    <property type="evidence" value="ECO:0007669"/>
    <property type="project" value="TreeGrafter"/>
</dbReference>
<dbReference type="SUPFAM" id="SSF57798">
    <property type="entry name" value="Casein kinase II beta subunit"/>
    <property type="match status" value="1"/>
</dbReference>
<proteinExistence type="inferred from homology"/>
<dbReference type="InterPro" id="IPR000704">
    <property type="entry name" value="Casein_kinase_II_reg-sub"/>
</dbReference>
<dbReference type="InterPro" id="IPR016149">
    <property type="entry name" value="Casein_kin_II_reg-sub_N"/>
</dbReference>